<proteinExistence type="predicted"/>
<feature type="transmembrane region" description="Helical" evidence="1">
    <location>
        <begin position="12"/>
        <end position="32"/>
    </location>
</feature>
<keyword evidence="1" id="KW-0812">Transmembrane</keyword>
<keyword evidence="1" id="KW-0472">Membrane</keyword>
<comment type="caution">
    <text evidence="2">The sequence shown here is derived from an EMBL/GenBank/DDBJ whole genome shotgun (WGS) entry which is preliminary data.</text>
</comment>
<dbReference type="Proteomes" id="UP000681526">
    <property type="component" value="Unassembled WGS sequence"/>
</dbReference>
<feature type="transmembrane region" description="Helical" evidence="1">
    <location>
        <begin position="151"/>
        <end position="173"/>
    </location>
</feature>
<keyword evidence="1" id="KW-1133">Transmembrane helix</keyword>
<feature type="transmembrane region" description="Helical" evidence="1">
    <location>
        <begin position="52"/>
        <end position="72"/>
    </location>
</feature>
<accession>A0ABM8V0W1</accession>
<evidence type="ECO:0000256" key="1">
    <source>
        <dbReference type="SAM" id="Phobius"/>
    </source>
</evidence>
<reference evidence="2 3" key="1">
    <citation type="submission" date="2021-04" db="EMBL/GenBank/DDBJ databases">
        <authorList>
            <person name="Rakotoarivonina H."/>
        </authorList>
    </citation>
    <scope>NUCLEOTIDE SEQUENCE [LARGE SCALE GENOMIC DNA]</scope>
    <source>
        <strain evidence="2 3">XE</strain>
    </source>
</reference>
<keyword evidence="3" id="KW-1185">Reference proteome</keyword>
<sequence length="185" mass="21735">MDRTIRNAVSDGVRLFVWSIGFFYRHLSLVLLSLIPSTFRFIQMWNDLNTPLWMEIAVESTRVVLFLLILALMHRSGFRDVFDSALWQRWQRSLKIELERNWPVTFLAQIAVFIIGLYVLMNTTLEWLLNPAFMKGYMVLLGMEEYDYDQVYTAALFFLKNMSVIPLSMVYILRMLGAGADTRDK</sequence>
<evidence type="ECO:0000313" key="2">
    <source>
        <dbReference type="EMBL" id="CAG5079997.1"/>
    </source>
</evidence>
<evidence type="ECO:0000313" key="3">
    <source>
        <dbReference type="Proteomes" id="UP000681526"/>
    </source>
</evidence>
<organism evidence="2 3">
    <name type="scientific">Thermobacillus xylanilyticus</name>
    <dbReference type="NCBI Taxonomy" id="76633"/>
    <lineage>
        <taxon>Bacteria</taxon>
        <taxon>Bacillati</taxon>
        <taxon>Bacillota</taxon>
        <taxon>Bacilli</taxon>
        <taxon>Bacillales</taxon>
        <taxon>Paenibacillaceae</taxon>
        <taxon>Thermobacillus</taxon>
    </lineage>
</organism>
<feature type="transmembrane region" description="Helical" evidence="1">
    <location>
        <begin position="102"/>
        <end position="121"/>
    </location>
</feature>
<protein>
    <submittedName>
        <fullName evidence="2">Uncharacterized protein</fullName>
    </submittedName>
</protein>
<gene>
    <name evidence="2" type="primary">txxe78</name>
    <name evidence="2" type="ORF">TXXE_03670</name>
</gene>
<dbReference type="RefSeq" id="WP_213483515.1">
    <property type="nucleotide sequence ID" value="NZ_CAJRAY010000018.1"/>
</dbReference>
<name>A0ABM8V0W1_THEXY</name>
<dbReference type="EMBL" id="CAJRAY010000018">
    <property type="protein sequence ID" value="CAG5079997.1"/>
    <property type="molecule type" value="Genomic_DNA"/>
</dbReference>